<dbReference type="AlphaFoldDB" id="E1WT89"/>
<evidence type="ECO:0000313" key="5">
    <source>
        <dbReference type="EMBL" id="CBW22042.1"/>
    </source>
</evidence>
<evidence type="ECO:0000313" key="6">
    <source>
        <dbReference type="Proteomes" id="UP000008560"/>
    </source>
</evidence>
<evidence type="ECO:0000256" key="1">
    <source>
        <dbReference type="ARBA" id="ARBA00023015"/>
    </source>
</evidence>
<keyword evidence="3" id="KW-0804">Transcription</keyword>
<dbReference type="SMART" id="SM00342">
    <property type="entry name" value="HTH_ARAC"/>
    <property type="match status" value="1"/>
</dbReference>
<dbReference type="EMBL" id="FQ312004">
    <property type="protein sequence ID" value="CBW22042.1"/>
    <property type="molecule type" value="Genomic_DNA"/>
</dbReference>
<organism evidence="5 6">
    <name type="scientific">Bacteroides fragilis (strain 638R)</name>
    <dbReference type="NCBI Taxonomy" id="862962"/>
    <lineage>
        <taxon>Bacteria</taxon>
        <taxon>Pseudomonadati</taxon>
        <taxon>Bacteroidota</taxon>
        <taxon>Bacteroidia</taxon>
        <taxon>Bacteroidales</taxon>
        <taxon>Bacteroidaceae</taxon>
        <taxon>Bacteroides</taxon>
    </lineage>
</organism>
<dbReference type="InterPro" id="IPR009057">
    <property type="entry name" value="Homeodomain-like_sf"/>
</dbReference>
<feature type="domain" description="HTH araC/xylS-type" evidence="4">
    <location>
        <begin position="178"/>
        <end position="276"/>
    </location>
</feature>
<dbReference type="PANTHER" id="PTHR43280:SF32">
    <property type="entry name" value="TRANSCRIPTIONAL REGULATORY PROTEIN"/>
    <property type="match status" value="1"/>
</dbReference>
<dbReference type="InterPro" id="IPR018060">
    <property type="entry name" value="HTH_AraC"/>
</dbReference>
<evidence type="ECO:0000256" key="2">
    <source>
        <dbReference type="ARBA" id="ARBA00023125"/>
    </source>
</evidence>
<proteinExistence type="predicted"/>
<dbReference type="SUPFAM" id="SSF46689">
    <property type="entry name" value="Homeodomain-like"/>
    <property type="match status" value="1"/>
</dbReference>
<evidence type="ECO:0000259" key="4">
    <source>
        <dbReference type="PROSITE" id="PS01124"/>
    </source>
</evidence>
<dbReference type="Proteomes" id="UP000008560">
    <property type="component" value="Chromosome"/>
</dbReference>
<dbReference type="HOGENOM" id="CLU_000445_88_2_10"/>
<dbReference type="PROSITE" id="PS01124">
    <property type="entry name" value="HTH_ARAC_FAMILY_2"/>
    <property type="match status" value="1"/>
</dbReference>
<dbReference type="PATRIC" id="fig|862962.3.peg.1519"/>
<accession>E1WT89</accession>
<keyword evidence="2" id="KW-0238">DNA-binding</keyword>
<sequence length="281" mass="32943">MIMIRTYQTKLKGMLALTTSYHTEKSLQKEKSLYKFIWVRKGSITLEIDHQEVILAENEVISLSNLQHLEFLSIDGEYLTVLFNSNFYCIYGNDHEVSCSGFLFNGSSHVVRFMLNESERRSMEDVVGLLDREFTVSDNLQEEMLRILLKRFIIQSTRIARQRLNITQEKEYSFEIIRQYYNLVDEHFRTKKQVQDYADLLHKSPKTLSNIFSSCKLPSPLRVIHERVEAEAKRLLLYSNKSSKEIADILGFEDQSSFSRFFKNMTGESPVQYRNSVEGKN</sequence>
<dbReference type="KEGG" id="bfg:BF638R_1505"/>
<gene>
    <name evidence="5" type="ordered locus">BF638R_1505</name>
</gene>
<protein>
    <submittedName>
        <fullName evidence="5">Putative AraC family transcriptional regulatory protein</fullName>
    </submittedName>
</protein>
<dbReference type="Gene3D" id="1.10.10.60">
    <property type="entry name" value="Homeodomain-like"/>
    <property type="match status" value="1"/>
</dbReference>
<reference evidence="5 6" key="1">
    <citation type="journal article" date="2010" name="Microbiology">
        <title>Twenty-eight divergent polysaccharide loci specifying within- and amongst-strain capsule diversity in three strains of Bacteroides fragilis.</title>
        <authorList>
            <person name="Patrick S."/>
            <person name="Blakely G.W."/>
            <person name="Houston S."/>
            <person name="Moore J."/>
            <person name="Abratt V.R."/>
            <person name="Bertalan M."/>
            <person name="Cerdeno-Tarraga A.M."/>
            <person name="Quail M.A."/>
            <person name="Corton N."/>
            <person name="Corton C."/>
            <person name="Bignell A."/>
            <person name="Barron A."/>
            <person name="Clark L."/>
            <person name="Bentley S.D."/>
            <person name="Parkhill J."/>
        </authorList>
    </citation>
    <scope>NUCLEOTIDE SEQUENCE [LARGE SCALE GENOMIC DNA]</scope>
    <source>
        <strain evidence="5 6">638R</strain>
    </source>
</reference>
<dbReference type="PANTHER" id="PTHR43280">
    <property type="entry name" value="ARAC-FAMILY TRANSCRIPTIONAL REGULATOR"/>
    <property type="match status" value="1"/>
</dbReference>
<name>E1WT89_BACF6</name>
<dbReference type="Pfam" id="PF12833">
    <property type="entry name" value="HTH_18"/>
    <property type="match status" value="1"/>
</dbReference>
<dbReference type="GO" id="GO:0003700">
    <property type="term" value="F:DNA-binding transcription factor activity"/>
    <property type="evidence" value="ECO:0007669"/>
    <property type="project" value="InterPro"/>
</dbReference>
<dbReference type="GO" id="GO:0043565">
    <property type="term" value="F:sequence-specific DNA binding"/>
    <property type="evidence" value="ECO:0007669"/>
    <property type="project" value="InterPro"/>
</dbReference>
<evidence type="ECO:0000256" key="3">
    <source>
        <dbReference type="ARBA" id="ARBA00023163"/>
    </source>
</evidence>
<keyword evidence="1" id="KW-0805">Transcription regulation</keyword>